<dbReference type="AlphaFoldDB" id="A0A4C1US29"/>
<dbReference type="Proteomes" id="UP000299102">
    <property type="component" value="Unassembled WGS sequence"/>
</dbReference>
<evidence type="ECO:0000313" key="2">
    <source>
        <dbReference type="Proteomes" id="UP000299102"/>
    </source>
</evidence>
<dbReference type="EMBL" id="BGZK01000211">
    <property type="protein sequence ID" value="GBP28786.1"/>
    <property type="molecule type" value="Genomic_DNA"/>
</dbReference>
<name>A0A4C1US29_EUMVA</name>
<accession>A0A4C1US29</accession>
<keyword evidence="2" id="KW-1185">Reference proteome</keyword>
<sequence length="125" mass="14019">MKRATYFSTWPGRGRRCPSDRAGLGFQNNLRPRSSCCCLRSTSRSHSDPNNEYHKLGQIRTIHTSCSLYPFDLADVYLLPQQRPGASLGIVSPDIFSSSDLCDCYNYLQPGITTPRLESGQETEP</sequence>
<reference evidence="1 2" key="1">
    <citation type="journal article" date="2019" name="Commun. Biol.">
        <title>The bagworm genome reveals a unique fibroin gene that provides high tensile strength.</title>
        <authorList>
            <person name="Kono N."/>
            <person name="Nakamura H."/>
            <person name="Ohtoshi R."/>
            <person name="Tomita M."/>
            <person name="Numata K."/>
            <person name="Arakawa K."/>
        </authorList>
    </citation>
    <scope>NUCLEOTIDE SEQUENCE [LARGE SCALE GENOMIC DNA]</scope>
</reference>
<proteinExistence type="predicted"/>
<evidence type="ECO:0000313" key="1">
    <source>
        <dbReference type="EMBL" id="GBP28786.1"/>
    </source>
</evidence>
<organism evidence="1 2">
    <name type="scientific">Eumeta variegata</name>
    <name type="common">Bagworm moth</name>
    <name type="synonym">Eumeta japonica</name>
    <dbReference type="NCBI Taxonomy" id="151549"/>
    <lineage>
        <taxon>Eukaryota</taxon>
        <taxon>Metazoa</taxon>
        <taxon>Ecdysozoa</taxon>
        <taxon>Arthropoda</taxon>
        <taxon>Hexapoda</taxon>
        <taxon>Insecta</taxon>
        <taxon>Pterygota</taxon>
        <taxon>Neoptera</taxon>
        <taxon>Endopterygota</taxon>
        <taxon>Lepidoptera</taxon>
        <taxon>Glossata</taxon>
        <taxon>Ditrysia</taxon>
        <taxon>Tineoidea</taxon>
        <taxon>Psychidae</taxon>
        <taxon>Oiketicinae</taxon>
        <taxon>Eumeta</taxon>
    </lineage>
</organism>
<comment type="caution">
    <text evidence="1">The sequence shown here is derived from an EMBL/GenBank/DDBJ whole genome shotgun (WGS) entry which is preliminary data.</text>
</comment>
<protein>
    <submittedName>
        <fullName evidence="1">Uncharacterized protein</fullName>
    </submittedName>
</protein>
<gene>
    <name evidence="1" type="ORF">EVAR_19830_1</name>
</gene>